<evidence type="ECO:0000313" key="5">
    <source>
        <dbReference type="EMBL" id="MBB4122442.1"/>
    </source>
</evidence>
<dbReference type="Pfam" id="PF00356">
    <property type="entry name" value="LacI"/>
    <property type="match status" value="1"/>
</dbReference>
<dbReference type="SUPFAM" id="SSF47413">
    <property type="entry name" value="lambda repressor-like DNA-binding domains"/>
    <property type="match status" value="1"/>
</dbReference>
<name>A0A7W6PBI6_9HYPH</name>
<gene>
    <name evidence="5" type="ORF">GGR30_002374</name>
</gene>
<organism evidence="5 6">
    <name type="scientific">Martelella radicis</name>
    <dbReference type="NCBI Taxonomy" id="1397476"/>
    <lineage>
        <taxon>Bacteria</taxon>
        <taxon>Pseudomonadati</taxon>
        <taxon>Pseudomonadota</taxon>
        <taxon>Alphaproteobacteria</taxon>
        <taxon>Hyphomicrobiales</taxon>
        <taxon>Aurantimonadaceae</taxon>
        <taxon>Martelella</taxon>
    </lineage>
</organism>
<accession>A0A7W6PBI6</accession>
<proteinExistence type="predicted"/>
<dbReference type="InterPro" id="IPR000843">
    <property type="entry name" value="HTH_LacI"/>
</dbReference>
<evidence type="ECO:0000256" key="3">
    <source>
        <dbReference type="ARBA" id="ARBA00023163"/>
    </source>
</evidence>
<dbReference type="GO" id="GO:0003700">
    <property type="term" value="F:DNA-binding transcription factor activity"/>
    <property type="evidence" value="ECO:0007669"/>
    <property type="project" value="TreeGrafter"/>
</dbReference>
<reference evidence="5 6" key="1">
    <citation type="submission" date="2020-08" db="EMBL/GenBank/DDBJ databases">
        <title>Genomic Encyclopedia of Type Strains, Phase IV (KMG-IV): sequencing the most valuable type-strain genomes for metagenomic binning, comparative biology and taxonomic classification.</title>
        <authorList>
            <person name="Goeker M."/>
        </authorList>
    </citation>
    <scope>NUCLEOTIDE SEQUENCE [LARGE SCALE GENOMIC DNA]</scope>
    <source>
        <strain evidence="5 6">DSM 28101</strain>
    </source>
</reference>
<protein>
    <submittedName>
        <fullName evidence="5">LacI family transcriptional regulator</fullName>
    </submittedName>
</protein>
<dbReference type="RefSeq" id="WP_183486467.1">
    <property type="nucleotide sequence ID" value="NZ_JACIDZ010000007.1"/>
</dbReference>
<dbReference type="PANTHER" id="PTHR30146:SF149">
    <property type="entry name" value="HTH-TYPE TRANSCRIPTIONAL REGULATOR EBGR"/>
    <property type="match status" value="1"/>
</dbReference>
<sequence length="344" mass="37716">MVTLKEIAKRTGVAESTISRILNRDPTLSISDEKRRRVVETAEALQYVMRRSRSNRKEDASIALRRPSDLKSVMIVHFLSSASELSQPFYVGLRQGIEARCEAYGMATTRLFAGEFDPAMLNRARNVGVISVGDLPAGQLEAIRSLGVPIVLAHPDEKPVDVDVVYVDLEAASARLCEWLLTRGIRRPALVGAKDATSRRLAAFRSVMSAAGIFDPDYVSYGNDVTADGQAHIRELVTRLSRAGKPLPDAVVIYADRTAVEVYRGLEEAKLSIPRDVQVVAFNDSSIARMLAPKLSTLRLEAGVIGETSVDLLMERHGGRKAAKHVQIMPTIIERGSTRKPQAS</sequence>
<dbReference type="InterPro" id="IPR010982">
    <property type="entry name" value="Lambda_DNA-bd_dom_sf"/>
</dbReference>
<dbReference type="AlphaFoldDB" id="A0A7W6PBI6"/>
<dbReference type="PANTHER" id="PTHR30146">
    <property type="entry name" value="LACI-RELATED TRANSCRIPTIONAL REPRESSOR"/>
    <property type="match status" value="1"/>
</dbReference>
<dbReference type="GO" id="GO:0000976">
    <property type="term" value="F:transcription cis-regulatory region binding"/>
    <property type="evidence" value="ECO:0007669"/>
    <property type="project" value="TreeGrafter"/>
</dbReference>
<keyword evidence="2" id="KW-0238">DNA-binding</keyword>
<dbReference type="Pfam" id="PF13377">
    <property type="entry name" value="Peripla_BP_3"/>
    <property type="match status" value="1"/>
</dbReference>
<evidence type="ECO:0000256" key="2">
    <source>
        <dbReference type="ARBA" id="ARBA00023125"/>
    </source>
</evidence>
<keyword evidence="6" id="KW-1185">Reference proteome</keyword>
<dbReference type="EMBL" id="JACIDZ010000007">
    <property type="protein sequence ID" value="MBB4122442.1"/>
    <property type="molecule type" value="Genomic_DNA"/>
</dbReference>
<dbReference type="Gene3D" id="1.10.260.40">
    <property type="entry name" value="lambda repressor-like DNA-binding domains"/>
    <property type="match status" value="1"/>
</dbReference>
<dbReference type="InterPro" id="IPR046335">
    <property type="entry name" value="LacI/GalR-like_sensor"/>
</dbReference>
<evidence type="ECO:0000259" key="4">
    <source>
        <dbReference type="PROSITE" id="PS50932"/>
    </source>
</evidence>
<keyword evidence="1" id="KW-0805">Transcription regulation</keyword>
<evidence type="ECO:0000313" key="6">
    <source>
        <dbReference type="Proteomes" id="UP000530571"/>
    </source>
</evidence>
<comment type="caution">
    <text evidence="5">The sequence shown here is derived from an EMBL/GenBank/DDBJ whole genome shotgun (WGS) entry which is preliminary data.</text>
</comment>
<keyword evidence="3" id="KW-0804">Transcription</keyword>
<dbReference type="SMART" id="SM00354">
    <property type="entry name" value="HTH_LACI"/>
    <property type="match status" value="1"/>
</dbReference>
<dbReference type="SUPFAM" id="SSF53822">
    <property type="entry name" value="Periplasmic binding protein-like I"/>
    <property type="match status" value="1"/>
</dbReference>
<dbReference type="Proteomes" id="UP000530571">
    <property type="component" value="Unassembled WGS sequence"/>
</dbReference>
<dbReference type="PROSITE" id="PS50932">
    <property type="entry name" value="HTH_LACI_2"/>
    <property type="match status" value="1"/>
</dbReference>
<evidence type="ECO:0000256" key="1">
    <source>
        <dbReference type="ARBA" id="ARBA00023015"/>
    </source>
</evidence>
<dbReference type="InterPro" id="IPR028082">
    <property type="entry name" value="Peripla_BP_I"/>
</dbReference>
<feature type="domain" description="HTH lacI-type" evidence="4">
    <location>
        <begin position="2"/>
        <end position="58"/>
    </location>
</feature>
<dbReference type="Gene3D" id="3.40.50.2300">
    <property type="match status" value="2"/>
</dbReference>